<reference evidence="2 3" key="1">
    <citation type="journal article" date="2015" name="Antonie Van Leeuwenhoek">
        <title>Lampropedia puyangensis sp. nov., isolated from symptomatic bark of Populus ? euramericana canker and emended description of Lampropedia hyalina (Ehrenberg 1832) Lee et al. 2004.</title>
        <authorList>
            <person name="Li Y."/>
            <person name="Wang T."/>
            <person name="Piao C.G."/>
            <person name="Wang L.F."/>
            <person name="Tian G.Z."/>
            <person name="Zhu T.H."/>
            <person name="Guo M.W."/>
        </authorList>
    </citation>
    <scope>NUCLEOTIDE SEQUENCE [LARGE SCALE GENOMIC DNA]</scope>
    <source>
        <strain evidence="2 3">2-bin</strain>
    </source>
</reference>
<dbReference type="PANTHER" id="PTHR35604">
    <property type="entry name" value="TRANSPOSASE INSH FOR INSERTION SEQUENCE ELEMENT IS5A-RELATED"/>
    <property type="match status" value="1"/>
</dbReference>
<dbReference type="Proteomes" id="UP000308917">
    <property type="component" value="Unassembled WGS sequence"/>
</dbReference>
<dbReference type="RefSeq" id="WP_136575028.1">
    <property type="nucleotide sequence ID" value="NZ_STFG01000071.1"/>
</dbReference>
<comment type="caution">
    <text evidence="2">The sequence shown here is derived from an EMBL/GenBank/DDBJ whole genome shotgun (WGS) entry which is preliminary data.</text>
</comment>
<dbReference type="EMBL" id="STFG01000071">
    <property type="protein sequence ID" value="THT94754.1"/>
    <property type="molecule type" value="Genomic_DNA"/>
</dbReference>
<dbReference type="InterPro" id="IPR008490">
    <property type="entry name" value="Transposase_InsH_N"/>
</dbReference>
<proteinExistence type="predicted"/>
<dbReference type="AlphaFoldDB" id="A0A4S8EMU1"/>
<accession>A0A4S8EMU1</accession>
<feature type="non-terminal residue" evidence="2">
    <location>
        <position position="99"/>
    </location>
</feature>
<evidence type="ECO:0000259" key="1">
    <source>
        <dbReference type="Pfam" id="PF05598"/>
    </source>
</evidence>
<feature type="domain" description="Transposase InsH N-terminal" evidence="1">
    <location>
        <begin position="14"/>
        <end position="93"/>
    </location>
</feature>
<dbReference type="Pfam" id="PF05598">
    <property type="entry name" value="DUF772"/>
    <property type="match status" value="1"/>
</dbReference>
<dbReference type="PANTHER" id="PTHR35604:SF2">
    <property type="entry name" value="TRANSPOSASE INSH FOR INSERTION SEQUENCE ELEMENT IS5A-RELATED"/>
    <property type="match status" value="1"/>
</dbReference>
<gene>
    <name evidence="2" type="ORF">E9531_17390</name>
</gene>
<protein>
    <submittedName>
        <fullName evidence="2">Transposase</fullName>
    </submittedName>
</protein>
<sequence length="99" mass="11468">MKQTSLGSGFELSSKRTRKREFLEEMERVVPWAELVALVQFHQSVKGHGRPSFAIETMLRIHFLQQWFNLSDPAMEEALYDTPLFSHFAQLDAGMSRLP</sequence>
<keyword evidence="3" id="KW-1185">Reference proteome</keyword>
<name>A0A4S8EMU1_9BURK</name>
<evidence type="ECO:0000313" key="3">
    <source>
        <dbReference type="Proteomes" id="UP000308917"/>
    </source>
</evidence>
<evidence type="ECO:0000313" key="2">
    <source>
        <dbReference type="EMBL" id="THT94754.1"/>
    </source>
</evidence>
<organism evidence="2 3">
    <name type="scientific">Lampropedia puyangensis</name>
    <dbReference type="NCBI Taxonomy" id="1330072"/>
    <lineage>
        <taxon>Bacteria</taxon>
        <taxon>Pseudomonadati</taxon>
        <taxon>Pseudomonadota</taxon>
        <taxon>Betaproteobacteria</taxon>
        <taxon>Burkholderiales</taxon>
        <taxon>Comamonadaceae</taxon>
        <taxon>Lampropedia</taxon>
    </lineage>
</organism>